<organism evidence="2 3">
    <name type="scientific">Porphyra umbilicalis</name>
    <name type="common">Purple laver</name>
    <name type="synonym">Red alga</name>
    <dbReference type="NCBI Taxonomy" id="2786"/>
    <lineage>
        <taxon>Eukaryota</taxon>
        <taxon>Rhodophyta</taxon>
        <taxon>Bangiophyceae</taxon>
        <taxon>Bangiales</taxon>
        <taxon>Bangiaceae</taxon>
        <taxon>Porphyra</taxon>
    </lineage>
</organism>
<dbReference type="AlphaFoldDB" id="A0A1X6P495"/>
<protein>
    <submittedName>
        <fullName evidence="2">Uncharacterized protein</fullName>
    </submittedName>
</protein>
<evidence type="ECO:0000313" key="2">
    <source>
        <dbReference type="EMBL" id="OSX75677.1"/>
    </source>
</evidence>
<gene>
    <name evidence="2" type="ORF">BU14_0227s0016</name>
</gene>
<sequence>MVSEALVRRHLAPMAEEVVQRHLSWPSIGVDARALVLSDAHVVRQFDDQRPYLLGIHARPPFKHELYRGDARSHVIGSRMAEHGHQRSQVDPHAAQLEHFFPQFKRLSCRRDCRGRAVDDGRLLSPWPPAVRPASRLRLQPCSVLLAHFSLILQPKVKGGGARGRTGCPVGLGVGVGGRSVAGGGGSGGSGGSRARGSDRGGQWVAEKERADELFHRSVAFVALVPRTGVVDDCGGSGGRAGLGIRSRFRVRFRVQVRHGARDPRRRQAPPRTGRRQAPPRIGRGFQALALPRRCRTTLSSPFARRAQRAARSPSACCVPWQRPAPHTLEVGGRSVRHGARRLDEAVDRVEHGLGRALEHEGVLVHRDPVHLVLLVVPRQVEMPAHVATVRRPPVERLQQLYEALYECGRDGVAAGGPRVQLRREALGQSGNGRVGQRECSRFRQRRQLEGDRGGGGCLATAAEVGQAQGGVVGKRR</sequence>
<keyword evidence="3" id="KW-1185">Reference proteome</keyword>
<reference evidence="2 3" key="1">
    <citation type="submission" date="2017-03" db="EMBL/GenBank/DDBJ databases">
        <title>WGS assembly of Porphyra umbilicalis.</title>
        <authorList>
            <person name="Brawley S.H."/>
            <person name="Blouin N.A."/>
            <person name="Ficko-Blean E."/>
            <person name="Wheeler G.L."/>
            <person name="Lohr M."/>
            <person name="Goodson H.V."/>
            <person name="Jenkins J.W."/>
            <person name="Blaby-Haas C.E."/>
            <person name="Helliwell K.E."/>
            <person name="Chan C."/>
            <person name="Marriage T."/>
            <person name="Bhattacharya D."/>
            <person name="Klein A.S."/>
            <person name="Badis Y."/>
            <person name="Brodie J."/>
            <person name="Cao Y."/>
            <person name="Collen J."/>
            <person name="Dittami S.M."/>
            <person name="Gachon C.M."/>
            <person name="Green B.R."/>
            <person name="Karpowicz S."/>
            <person name="Kim J.W."/>
            <person name="Kudahl U."/>
            <person name="Lin S."/>
            <person name="Michel G."/>
            <person name="Mittag M."/>
            <person name="Olson B.J."/>
            <person name="Pangilinan J."/>
            <person name="Peng Y."/>
            <person name="Qiu H."/>
            <person name="Shu S."/>
            <person name="Singer J.T."/>
            <person name="Smith A.G."/>
            <person name="Sprecher B.N."/>
            <person name="Wagner V."/>
            <person name="Wang W."/>
            <person name="Wang Z.-Y."/>
            <person name="Yan J."/>
            <person name="Yarish C."/>
            <person name="Zoeuner-Riek S."/>
            <person name="Zhuang Y."/>
            <person name="Zou Y."/>
            <person name="Lindquist E.A."/>
            <person name="Grimwood J."/>
            <person name="Barry K."/>
            <person name="Rokhsar D.S."/>
            <person name="Schmutz J."/>
            <person name="Stiller J.W."/>
            <person name="Grossman A.R."/>
            <person name="Prochnik S.E."/>
        </authorList>
    </citation>
    <scope>NUCLEOTIDE SEQUENCE [LARGE SCALE GENOMIC DNA]</scope>
    <source>
        <strain evidence="2">4086291</strain>
    </source>
</reference>
<feature type="region of interest" description="Disordered" evidence="1">
    <location>
        <begin position="258"/>
        <end position="283"/>
    </location>
</feature>
<dbReference type="Proteomes" id="UP000218209">
    <property type="component" value="Unassembled WGS sequence"/>
</dbReference>
<feature type="region of interest" description="Disordered" evidence="1">
    <location>
        <begin position="179"/>
        <end position="203"/>
    </location>
</feature>
<proteinExistence type="predicted"/>
<name>A0A1X6P495_PORUM</name>
<feature type="compositionally biased region" description="Basic residues" evidence="1">
    <location>
        <begin position="258"/>
        <end position="275"/>
    </location>
</feature>
<evidence type="ECO:0000313" key="3">
    <source>
        <dbReference type="Proteomes" id="UP000218209"/>
    </source>
</evidence>
<feature type="compositionally biased region" description="Gly residues" evidence="1">
    <location>
        <begin position="179"/>
        <end position="194"/>
    </location>
</feature>
<accession>A0A1X6P495</accession>
<dbReference type="EMBL" id="KV918895">
    <property type="protein sequence ID" value="OSX75677.1"/>
    <property type="molecule type" value="Genomic_DNA"/>
</dbReference>
<evidence type="ECO:0000256" key="1">
    <source>
        <dbReference type="SAM" id="MobiDB-lite"/>
    </source>
</evidence>